<evidence type="ECO:0000313" key="2">
    <source>
        <dbReference type="Proteomes" id="UP001476798"/>
    </source>
</evidence>
<proteinExistence type="predicted"/>
<protein>
    <submittedName>
        <fullName evidence="1">Uncharacterized protein</fullName>
    </submittedName>
</protein>
<name>A0ABV0MXK7_9TELE</name>
<dbReference type="EMBL" id="JAHRIO010020004">
    <property type="protein sequence ID" value="MEQ2163863.1"/>
    <property type="molecule type" value="Genomic_DNA"/>
</dbReference>
<evidence type="ECO:0000313" key="1">
    <source>
        <dbReference type="EMBL" id="MEQ2163863.1"/>
    </source>
</evidence>
<accession>A0ABV0MXK7</accession>
<comment type="caution">
    <text evidence="1">The sequence shown here is derived from an EMBL/GenBank/DDBJ whole genome shotgun (WGS) entry which is preliminary data.</text>
</comment>
<organism evidence="1 2">
    <name type="scientific">Goodea atripinnis</name>
    <dbReference type="NCBI Taxonomy" id="208336"/>
    <lineage>
        <taxon>Eukaryota</taxon>
        <taxon>Metazoa</taxon>
        <taxon>Chordata</taxon>
        <taxon>Craniata</taxon>
        <taxon>Vertebrata</taxon>
        <taxon>Euteleostomi</taxon>
        <taxon>Actinopterygii</taxon>
        <taxon>Neopterygii</taxon>
        <taxon>Teleostei</taxon>
        <taxon>Neoteleostei</taxon>
        <taxon>Acanthomorphata</taxon>
        <taxon>Ovalentaria</taxon>
        <taxon>Atherinomorphae</taxon>
        <taxon>Cyprinodontiformes</taxon>
        <taxon>Goodeidae</taxon>
        <taxon>Goodea</taxon>
    </lineage>
</organism>
<sequence>MEGRDVTLSSHPDWLSVSLPSSPLDAGAALCGISHRRRFPRHSACTRARGDQARNPVDIDSHDFMSTNDVHMLLVRSPLPAAAAVTASAECFLFSFSCKSDLTLTLSVLIYKCYKRPEEGWRGPEDHCSMQ</sequence>
<gene>
    <name evidence="1" type="ORF">GOODEAATRI_000447</name>
</gene>
<reference evidence="1 2" key="1">
    <citation type="submission" date="2021-06" db="EMBL/GenBank/DDBJ databases">
        <authorList>
            <person name="Palmer J.M."/>
        </authorList>
    </citation>
    <scope>NUCLEOTIDE SEQUENCE [LARGE SCALE GENOMIC DNA]</scope>
    <source>
        <strain evidence="1 2">GA_2019</strain>
        <tissue evidence="1">Muscle</tissue>
    </source>
</reference>
<keyword evidence="2" id="KW-1185">Reference proteome</keyword>
<dbReference type="Proteomes" id="UP001476798">
    <property type="component" value="Unassembled WGS sequence"/>
</dbReference>